<evidence type="ECO:0000256" key="2">
    <source>
        <dbReference type="ARBA" id="ARBA00022730"/>
    </source>
</evidence>
<dbReference type="InterPro" id="IPR047863">
    <property type="entry name" value="Ribosomal_uS8_CS"/>
</dbReference>
<dbReference type="STRING" id="580340.Tlie_0660"/>
<dbReference type="InterPro" id="IPR000630">
    <property type="entry name" value="Ribosomal_uS8"/>
</dbReference>
<dbReference type="GO" id="GO:0003735">
    <property type="term" value="F:structural constituent of ribosome"/>
    <property type="evidence" value="ECO:0007669"/>
    <property type="project" value="InterPro"/>
</dbReference>
<dbReference type="Proteomes" id="UP000005868">
    <property type="component" value="Chromosome"/>
</dbReference>
<dbReference type="GO" id="GO:0005840">
    <property type="term" value="C:ribosome"/>
    <property type="evidence" value="ECO:0007669"/>
    <property type="project" value="UniProtKB-KW"/>
</dbReference>
<evidence type="ECO:0000256" key="3">
    <source>
        <dbReference type="ARBA" id="ARBA00022884"/>
    </source>
</evidence>
<reference evidence="10" key="1">
    <citation type="submission" date="2011-10" db="EMBL/GenBank/DDBJ databases">
        <title>The complete genome of chromosome of Thermovirga lienii DSM 17291.</title>
        <authorList>
            <consortium name="US DOE Joint Genome Institute (JGI-PGF)"/>
            <person name="Lucas S."/>
            <person name="Copeland A."/>
            <person name="Lapidus A."/>
            <person name="Glavina del Rio T."/>
            <person name="Dalin E."/>
            <person name="Tice H."/>
            <person name="Bruce D."/>
            <person name="Goodwin L."/>
            <person name="Pitluck S."/>
            <person name="Peters L."/>
            <person name="Mikhailova N."/>
            <person name="Saunders E."/>
            <person name="Kyrpides N."/>
            <person name="Mavromatis K."/>
            <person name="Ivanova N."/>
            <person name="Last F.I."/>
            <person name="Brettin T."/>
            <person name="Detter J.C."/>
            <person name="Han C."/>
            <person name="Larimer F."/>
            <person name="Land M."/>
            <person name="Hauser L."/>
            <person name="Markowitz V."/>
            <person name="Cheng J.-F."/>
            <person name="Hugenholtz P."/>
            <person name="Woyke T."/>
            <person name="Wu D."/>
            <person name="Spring S."/>
            <person name="Schroeder M."/>
            <person name="Brambilla E.-M."/>
            <person name="Klenk H.-P."/>
            <person name="Eisen J.A."/>
        </authorList>
    </citation>
    <scope>NUCLEOTIDE SEQUENCE [LARGE SCALE GENOMIC DNA]</scope>
    <source>
        <strain evidence="10">ATCC BAA-1197 / DSM 17291 / Cas60314</strain>
    </source>
</reference>
<organism evidence="9 10">
    <name type="scientific">Thermovirga lienii (strain ATCC BAA-1197 / DSM 17291 / Cas60314)</name>
    <dbReference type="NCBI Taxonomy" id="580340"/>
    <lineage>
        <taxon>Bacteria</taxon>
        <taxon>Thermotogati</taxon>
        <taxon>Synergistota</taxon>
        <taxon>Synergistia</taxon>
        <taxon>Synergistales</taxon>
        <taxon>Thermovirgaceae</taxon>
        <taxon>Thermovirga</taxon>
    </lineage>
</organism>
<keyword evidence="5 7" id="KW-0687">Ribonucleoprotein</keyword>
<dbReference type="Gene3D" id="3.30.1490.10">
    <property type="match status" value="1"/>
</dbReference>
<dbReference type="FunFam" id="3.30.1370.30:FF:000002">
    <property type="entry name" value="30S ribosomal protein S8"/>
    <property type="match status" value="1"/>
</dbReference>
<evidence type="ECO:0000313" key="10">
    <source>
        <dbReference type="Proteomes" id="UP000005868"/>
    </source>
</evidence>
<dbReference type="GO" id="GO:0005737">
    <property type="term" value="C:cytoplasm"/>
    <property type="evidence" value="ECO:0007669"/>
    <property type="project" value="UniProtKB-ARBA"/>
</dbReference>
<evidence type="ECO:0000256" key="1">
    <source>
        <dbReference type="ARBA" id="ARBA00006471"/>
    </source>
</evidence>
<evidence type="ECO:0000313" key="9">
    <source>
        <dbReference type="EMBL" id="AER66395.1"/>
    </source>
</evidence>
<dbReference type="HOGENOM" id="CLU_098428_0_2_0"/>
<dbReference type="NCBIfam" id="NF001109">
    <property type="entry name" value="PRK00136.1"/>
    <property type="match status" value="1"/>
</dbReference>
<name>G7V8V4_THELD</name>
<dbReference type="Gene3D" id="3.30.1370.30">
    <property type="match status" value="1"/>
</dbReference>
<sequence>MYVTDPIADMLARIRNANMVYHESVDMPVSKVKLAIAKILKEEGYIKNYRVINDPKLPYGVLKLYLNYGPNKERVIQGLRRISKPGRRIYVKKDELPRVMSGLGTAIISTSQGMMTDSQARKLGLGGEVVCYIW</sequence>
<evidence type="ECO:0000256" key="8">
    <source>
        <dbReference type="RuleBase" id="RU003660"/>
    </source>
</evidence>
<comment type="function">
    <text evidence="7">One of the primary rRNA binding proteins, it binds directly to 16S rRNA central domain where it helps coordinate assembly of the platform of the 30S subunit.</text>
</comment>
<dbReference type="InterPro" id="IPR035987">
    <property type="entry name" value="Ribosomal_uS8_sf"/>
</dbReference>
<dbReference type="PANTHER" id="PTHR11758">
    <property type="entry name" value="40S RIBOSOMAL PROTEIN S15A"/>
    <property type="match status" value="1"/>
</dbReference>
<dbReference type="EMBL" id="CP003096">
    <property type="protein sequence ID" value="AER66395.1"/>
    <property type="molecule type" value="Genomic_DNA"/>
</dbReference>
<dbReference type="PROSITE" id="PS00053">
    <property type="entry name" value="RIBOSOMAL_S8"/>
    <property type="match status" value="1"/>
</dbReference>
<keyword evidence="2 7" id="KW-0699">rRNA-binding</keyword>
<comment type="similarity">
    <text evidence="1 7 8">Belongs to the universal ribosomal protein uS8 family.</text>
</comment>
<keyword evidence="4 7" id="KW-0689">Ribosomal protein</keyword>
<dbReference type="OrthoDB" id="9802617at2"/>
<evidence type="ECO:0000256" key="7">
    <source>
        <dbReference type="HAMAP-Rule" id="MF_01302"/>
    </source>
</evidence>
<dbReference type="AlphaFoldDB" id="G7V8V4"/>
<gene>
    <name evidence="7" type="primary">rpsH</name>
    <name evidence="9" type="ordered locus">Tlie_0660</name>
</gene>
<dbReference type="GO" id="GO:1990904">
    <property type="term" value="C:ribonucleoprotein complex"/>
    <property type="evidence" value="ECO:0007669"/>
    <property type="project" value="UniProtKB-KW"/>
</dbReference>
<dbReference type="KEGG" id="tli:Tlie_0660"/>
<dbReference type="FunFam" id="3.30.1490.10:FF:000001">
    <property type="entry name" value="30S ribosomal protein S8"/>
    <property type="match status" value="1"/>
</dbReference>
<dbReference type="GO" id="GO:0019843">
    <property type="term" value="F:rRNA binding"/>
    <property type="evidence" value="ECO:0007669"/>
    <property type="project" value="UniProtKB-UniRule"/>
</dbReference>
<dbReference type="Pfam" id="PF00410">
    <property type="entry name" value="Ribosomal_S8"/>
    <property type="match status" value="1"/>
</dbReference>
<evidence type="ECO:0000256" key="5">
    <source>
        <dbReference type="ARBA" id="ARBA00023274"/>
    </source>
</evidence>
<dbReference type="GO" id="GO:0006412">
    <property type="term" value="P:translation"/>
    <property type="evidence" value="ECO:0007669"/>
    <property type="project" value="UniProtKB-UniRule"/>
</dbReference>
<evidence type="ECO:0000256" key="4">
    <source>
        <dbReference type="ARBA" id="ARBA00022980"/>
    </source>
</evidence>
<evidence type="ECO:0000256" key="6">
    <source>
        <dbReference type="ARBA" id="ARBA00035258"/>
    </source>
</evidence>
<protein>
    <recommendedName>
        <fullName evidence="6 7">Small ribosomal subunit protein uS8</fullName>
    </recommendedName>
</protein>
<dbReference type="SUPFAM" id="SSF56047">
    <property type="entry name" value="Ribosomal protein S8"/>
    <property type="match status" value="1"/>
</dbReference>
<accession>G7V8V4</accession>
<dbReference type="HAMAP" id="MF_01302_B">
    <property type="entry name" value="Ribosomal_uS8_B"/>
    <property type="match status" value="1"/>
</dbReference>
<dbReference type="eggNOG" id="COG0096">
    <property type="taxonomic scope" value="Bacteria"/>
</dbReference>
<comment type="subunit">
    <text evidence="7">Part of the 30S ribosomal subunit. Contacts proteins S5 and S12.</text>
</comment>
<proteinExistence type="inferred from homology"/>
<keyword evidence="10" id="KW-1185">Reference proteome</keyword>
<keyword evidence="3 7" id="KW-0694">RNA-binding</keyword>
<reference evidence="9 10" key="2">
    <citation type="journal article" date="2012" name="Stand. Genomic Sci.">
        <title>Genome sequence of the moderately thermophilic, amino-acid-degrading and sulfur-reducing bacterium Thermovirga lienii type strain (Cas60314(T)).</title>
        <authorList>
            <person name="Goker M."/>
            <person name="Saunders E."/>
            <person name="Lapidus A."/>
            <person name="Nolan M."/>
            <person name="Lucas S."/>
            <person name="Hammon N."/>
            <person name="Deshpande S."/>
            <person name="Cheng J.F."/>
            <person name="Han C."/>
            <person name="Tapia R."/>
            <person name="Goodwin L.A."/>
            <person name="Pitluck S."/>
            <person name="Liolios K."/>
            <person name="Mavromatis K."/>
            <person name="Pagani I."/>
            <person name="Ivanova N."/>
            <person name="Mikhailova N."/>
            <person name="Pati A."/>
            <person name="Chen A."/>
            <person name="Palaniappan K."/>
            <person name="Land M."/>
            <person name="Chang Y.J."/>
            <person name="Jeffries C.D."/>
            <person name="Brambilla E.M."/>
            <person name="Rohde M."/>
            <person name="Spring S."/>
            <person name="Detter J.C."/>
            <person name="Woyke T."/>
            <person name="Bristow J."/>
            <person name="Eisen J.A."/>
            <person name="Markowitz V."/>
            <person name="Hugenholtz P."/>
            <person name="Kyrpides N.C."/>
            <person name="Klenk H.P."/>
        </authorList>
    </citation>
    <scope>NUCLEOTIDE SEQUENCE [LARGE SCALE GENOMIC DNA]</scope>
    <source>
        <strain evidence="10">ATCC BAA-1197 / DSM 17291 / Cas60314</strain>
    </source>
</reference>